<name>A0ABY8HAD3_9MICC</name>
<accession>A0ABY8HAD3</accession>
<proteinExistence type="predicted"/>
<sequence>MNETSGHYFRSPSDQERRRTITVTMAERSVEVLTANGIFSPEGVDKGTAALLSAVPAPPEQGEFLDIGCGWGPLALTLGMMSPNAHVTAVEVNERAAQLCRDNAEALGVPNIDVSSPEDVDPLRSYDLIWSNPPIRIGKKALHELLELWLPRLNDHGEAWLVVQKNLGADSLMPWIQTMLNDQAHILESRFTVERADTIKGFRILRVIRHPRA</sequence>
<dbReference type="CDD" id="cd02440">
    <property type="entry name" value="AdoMet_MTases"/>
    <property type="match status" value="1"/>
</dbReference>
<dbReference type="InterPro" id="IPR007848">
    <property type="entry name" value="Small_mtfrase_dom"/>
</dbReference>
<dbReference type="PANTHER" id="PTHR47816">
    <property type="entry name" value="RIBOSOMAL RNA SMALL SUBUNIT METHYLTRANSFERASE C"/>
    <property type="match status" value="1"/>
</dbReference>
<dbReference type="GO" id="GO:0008168">
    <property type="term" value="F:methyltransferase activity"/>
    <property type="evidence" value="ECO:0007669"/>
    <property type="project" value="UniProtKB-KW"/>
</dbReference>
<evidence type="ECO:0000256" key="2">
    <source>
        <dbReference type="ARBA" id="ARBA00022679"/>
    </source>
</evidence>
<evidence type="ECO:0000313" key="4">
    <source>
        <dbReference type="EMBL" id="WFP17623.1"/>
    </source>
</evidence>
<dbReference type="Proteomes" id="UP001219037">
    <property type="component" value="Chromosome"/>
</dbReference>
<dbReference type="InterPro" id="IPR046977">
    <property type="entry name" value="RsmC/RlmG"/>
</dbReference>
<dbReference type="GO" id="GO:0032259">
    <property type="term" value="P:methylation"/>
    <property type="evidence" value="ECO:0007669"/>
    <property type="project" value="UniProtKB-KW"/>
</dbReference>
<dbReference type="EMBL" id="CP121252">
    <property type="protein sequence ID" value="WFP17623.1"/>
    <property type="molecule type" value="Genomic_DNA"/>
</dbReference>
<feature type="domain" description="Methyltransferase small" evidence="3">
    <location>
        <begin position="30"/>
        <end position="173"/>
    </location>
</feature>
<protein>
    <submittedName>
        <fullName evidence="4">Methyltransferase</fullName>
    </submittedName>
</protein>
<dbReference type="SUPFAM" id="SSF53335">
    <property type="entry name" value="S-adenosyl-L-methionine-dependent methyltransferases"/>
    <property type="match status" value="1"/>
</dbReference>
<keyword evidence="5" id="KW-1185">Reference proteome</keyword>
<reference evidence="4 5" key="1">
    <citation type="submission" date="2023-04" db="EMBL/GenBank/DDBJ databases">
        <title>Funneling lignin-derived compounds into biodiesel using alkali-halophilic Citricoccus sp. P2.</title>
        <authorList>
            <person name="Luo C.-B."/>
        </authorList>
    </citation>
    <scope>NUCLEOTIDE SEQUENCE [LARGE SCALE GENOMIC DNA]</scope>
    <source>
        <strain evidence="4 5">P2</strain>
    </source>
</reference>
<dbReference type="Gene3D" id="3.40.50.150">
    <property type="entry name" value="Vaccinia Virus protein VP39"/>
    <property type="match status" value="1"/>
</dbReference>
<evidence type="ECO:0000259" key="3">
    <source>
        <dbReference type="Pfam" id="PF05175"/>
    </source>
</evidence>
<keyword evidence="1 4" id="KW-0489">Methyltransferase</keyword>
<dbReference type="PANTHER" id="PTHR47816:SF4">
    <property type="entry name" value="RIBOSOMAL RNA SMALL SUBUNIT METHYLTRANSFERASE C"/>
    <property type="match status" value="1"/>
</dbReference>
<dbReference type="InterPro" id="IPR029063">
    <property type="entry name" value="SAM-dependent_MTases_sf"/>
</dbReference>
<keyword evidence="2" id="KW-0808">Transferase</keyword>
<evidence type="ECO:0000256" key="1">
    <source>
        <dbReference type="ARBA" id="ARBA00022603"/>
    </source>
</evidence>
<dbReference type="Pfam" id="PF05175">
    <property type="entry name" value="MTS"/>
    <property type="match status" value="1"/>
</dbReference>
<gene>
    <name evidence="4" type="ORF">P8192_05835</name>
</gene>
<dbReference type="RefSeq" id="WP_278159255.1">
    <property type="nucleotide sequence ID" value="NZ_CP121252.1"/>
</dbReference>
<organism evidence="4 5">
    <name type="scientific">Citricoccus muralis</name>
    <dbReference type="NCBI Taxonomy" id="169134"/>
    <lineage>
        <taxon>Bacteria</taxon>
        <taxon>Bacillati</taxon>
        <taxon>Actinomycetota</taxon>
        <taxon>Actinomycetes</taxon>
        <taxon>Micrococcales</taxon>
        <taxon>Micrococcaceae</taxon>
        <taxon>Citricoccus</taxon>
    </lineage>
</organism>
<evidence type="ECO:0000313" key="5">
    <source>
        <dbReference type="Proteomes" id="UP001219037"/>
    </source>
</evidence>